<evidence type="ECO:0000256" key="2">
    <source>
        <dbReference type="ARBA" id="ARBA00022692"/>
    </source>
</evidence>
<gene>
    <name evidence="7" type="ORF">SNE40_016742</name>
</gene>
<dbReference type="GO" id="GO:0008610">
    <property type="term" value="P:lipid biosynthetic process"/>
    <property type="evidence" value="ECO:0007669"/>
    <property type="project" value="InterPro"/>
</dbReference>
<dbReference type="GO" id="GO:0016491">
    <property type="term" value="F:oxidoreductase activity"/>
    <property type="evidence" value="ECO:0007669"/>
    <property type="project" value="InterPro"/>
</dbReference>
<feature type="transmembrane region" description="Helical" evidence="5">
    <location>
        <begin position="73"/>
        <end position="96"/>
    </location>
</feature>
<sequence>MDIVLDICDQYFFTPYVYPADWVEDNPLRQIISLLVIGNVGGYLLYLIVASLSYTFIYDKRLMEHPQFLKNQIALEITCACTSIPWMSIPTVAMFFLEIRGYSKLYDRVDDWKFGWYGVIWSIVTFILFTDMCIYWIHRWLHHKLVYKHLHKIHHKWKVTTPFASHAFHPLDGFVQSLPYHIYPFLFPLHKVTYLVLFVFVNIWTVSIHDGDYRVPTSFKPYVNGSAHHTDHHLFYSFNYGQFFTLWDKMGGSFRVPSAFEGCGPLDEVLKVKSKTFEQNGHAKSKHFTNGVKKSD</sequence>
<evidence type="ECO:0000256" key="4">
    <source>
        <dbReference type="ARBA" id="ARBA00023136"/>
    </source>
</evidence>
<accession>A0AAN8J9V4</accession>
<dbReference type="Proteomes" id="UP001347796">
    <property type="component" value="Unassembled WGS sequence"/>
</dbReference>
<comment type="subcellular location">
    <subcellularLocation>
        <location evidence="1">Membrane</location>
    </subcellularLocation>
</comment>
<feature type="transmembrane region" description="Helical" evidence="5">
    <location>
        <begin position="31"/>
        <end position="52"/>
    </location>
</feature>
<dbReference type="PANTHER" id="PTHR11863">
    <property type="entry name" value="STEROL DESATURASE"/>
    <property type="match status" value="1"/>
</dbReference>
<evidence type="ECO:0000313" key="8">
    <source>
        <dbReference type="Proteomes" id="UP001347796"/>
    </source>
</evidence>
<dbReference type="InterPro" id="IPR006694">
    <property type="entry name" value="Fatty_acid_hydroxylase"/>
</dbReference>
<evidence type="ECO:0000259" key="6">
    <source>
        <dbReference type="Pfam" id="PF04116"/>
    </source>
</evidence>
<dbReference type="Pfam" id="PF04116">
    <property type="entry name" value="FA_hydroxylase"/>
    <property type="match status" value="1"/>
</dbReference>
<protein>
    <recommendedName>
        <fullName evidence="6">Fatty acid hydroxylase domain-containing protein</fullName>
    </recommendedName>
</protein>
<feature type="transmembrane region" description="Helical" evidence="5">
    <location>
        <begin position="116"/>
        <end position="137"/>
    </location>
</feature>
<dbReference type="GO" id="GO:0005506">
    <property type="term" value="F:iron ion binding"/>
    <property type="evidence" value="ECO:0007669"/>
    <property type="project" value="InterPro"/>
</dbReference>
<keyword evidence="3 5" id="KW-1133">Transmembrane helix</keyword>
<dbReference type="GO" id="GO:0016020">
    <property type="term" value="C:membrane"/>
    <property type="evidence" value="ECO:0007669"/>
    <property type="project" value="UniProtKB-SubCell"/>
</dbReference>
<dbReference type="AlphaFoldDB" id="A0AAN8J9V4"/>
<evidence type="ECO:0000256" key="5">
    <source>
        <dbReference type="SAM" id="Phobius"/>
    </source>
</evidence>
<proteinExistence type="predicted"/>
<evidence type="ECO:0000313" key="7">
    <source>
        <dbReference type="EMBL" id="KAK6173257.1"/>
    </source>
</evidence>
<reference evidence="7 8" key="1">
    <citation type="submission" date="2024-01" db="EMBL/GenBank/DDBJ databases">
        <title>The genome of the rayed Mediterranean limpet Patella caerulea (Linnaeus, 1758).</title>
        <authorList>
            <person name="Anh-Thu Weber A."/>
            <person name="Halstead-Nussloch G."/>
        </authorList>
    </citation>
    <scope>NUCLEOTIDE SEQUENCE [LARGE SCALE GENOMIC DNA]</scope>
    <source>
        <strain evidence="7">AATW-2023a</strain>
        <tissue evidence="7">Whole specimen</tissue>
    </source>
</reference>
<feature type="domain" description="Fatty acid hydroxylase" evidence="6">
    <location>
        <begin position="124"/>
        <end position="252"/>
    </location>
</feature>
<dbReference type="InterPro" id="IPR050307">
    <property type="entry name" value="Sterol_Desaturase_Related"/>
</dbReference>
<dbReference type="EMBL" id="JAZGQO010000011">
    <property type="protein sequence ID" value="KAK6173257.1"/>
    <property type="molecule type" value="Genomic_DNA"/>
</dbReference>
<keyword evidence="2 5" id="KW-0812">Transmembrane</keyword>
<comment type="caution">
    <text evidence="7">The sequence shown here is derived from an EMBL/GenBank/DDBJ whole genome shotgun (WGS) entry which is preliminary data.</text>
</comment>
<name>A0AAN8J9V4_PATCE</name>
<keyword evidence="4 5" id="KW-0472">Membrane</keyword>
<organism evidence="7 8">
    <name type="scientific">Patella caerulea</name>
    <name type="common">Rayed Mediterranean limpet</name>
    <dbReference type="NCBI Taxonomy" id="87958"/>
    <lineage>
        <taxon>Eukaryota</taxon>
        <taxon>Metazoa</taxon>
        <taxon>Spiralia</taxon>
        <taxon>Lophotrochozoa</taxon>
        <taxon>Mollusca</taxon>
        <taxon>Gastropoda</taxon>
        <taxon>Patellogastropoda</taxon>
        <taxon>Patelloidea</taxon>
        <taxon>Patellidae</taxon>
        <taxon>Patella</taxon>
    </lineage>
</organism>
<evidence type="ECO:0000256" key="1">
    <source>
        <dbReference type="ARBA" id="ARBA00004370"/>
    </source>
</evidence>
<keyword evidence="8" id="KW-1185">Reference proteome</keyword>
<evidence type="ECO:0000256" key="3">
    <source>
        <dbReference type="ARBA" id="ARBA00022989"/>
    </source>
</evidence>